<gene>
    <name evidence="2" type="ORF">E5676_scaffold522G00760</name>
    <name evidence="1" type="ORF">E6C27_scaffold190G001240</name>
</gene>
<accession>A0A5D3D6G4</accession>
<comment type="caution">
    <text evidence="2">The sequence shown here is derived from an EMBL/GenBank/DDBJ whole genome shotgun (WGS) entry which is preliminary data.</text>
</comment>
<dbReference type="Proteomes" id="UP000321947">
    <property type="component" value="Unassembled WGS sequence"/>
</dbReference>
<reference evidence="3 4" key="1">
    <citation type="submission" date="2019-08" db="EMBL/GenBank/DDBJ databases">
        <title>Draft genome sequences of two oriental melons (Cucumis melo L. var makuwa).</title>
        <authorList>
            <person name="Kwon S.-Y."/>
        </authorList>
    </citation>
    <scope>NUCLEOTIDE SEQUENCE [LARGE SCALE GENOMIC DNA]</scope>
    <source>
        <strain evidence="4">cv. Chang Bougi</strain>
        <strain evidence="3">cv. SW 3</strain>
        <tissue evidence="2">Leaf</tissue>
    </source>
</reference>
<evidence type="ECO:0000313" key="4">
    <source>
        <dbReference type="Proteomes" id="UP000321947"/>
    </source>
</evidence>
<dbReference type="EMBL" id="SSTE01009356">
    <property type="protein sequence ID" value="KAA0053558.1"/>
    <property type="molecule type" value="Genomic_DNA"/>
</dbReference>
<protein>
    <submittedName>
        <fullName evidence="2">Uncharacterized protein</fullName>
    </submittedName>
</protein>
<evidence type="ECO:0000313" key="1">
    <source>
        <dbReference type="EMBL" id="KAA0053558.1"/>
    </source>
</evidence>
<name>A0A5D3D6G4_CUCMM</name>
<proteinExistence type="predicted"/>
<sequence length="93" mass="10565">MNKRYEHIVVKKLFICNPPIEGDLVEEEMDVAVEATDDPTLCDGHFQANYLSKKANSNQAETTQMHEQHDNDQGLLFLTLNVQESGTKRNMVS</sequence>
<dbReference type="AlphaFoldDB" id="A0A5D3D6G4"/>
<dbReference type="EMBL" id="SSTD01007152">
    <property type="protein sequence ID" value="TYK19151.1"/>
    <property type="molecule type" value="Genomic_DNA"/>
</dbReference>
<evidence type="ECO:0000313" key="3">
    <source>
        <dbReference type="Proteomes" id="UP000321393"/>
    </source>
</evidence>
<organism evidence="2 4">
    <name type="scientific">Cucumis melo var. makuwa</name>
    <name type="common">Oriental melon</name>
    <dbReference type="NCBI Taxonomy" id="1194695"/>
    <lineage>
        <taxon>Eukaryota</taxon>
        <taxon>Viridiplantae</taxon>
        <taxon>Streptophyta</taxon>
        <taxon>Embryophyta</taxon>
        <taxon>Tracheophyta</taxon>
        <taxon>Spermatophyta</taxon>
        <taxon>Magnoliopsida</taxon>
        <taxon>eudicotyledons</taxon>
        <taxon>Gunneridae</taxon>
        <taxon>Pentapetalae</taxon>
        <taxon>rosids</taxon>
        <taxon>fabids</taxon>
        <taxon>Cucurbitales</taxon>
        <taxon>Cucurbitaceae</taxon>
        <taxon>Benincaseae</taxon>
        <taxon>Cucumis</taxon>
    </lineage>
</organism>
<evidence type="ECO:0000313" key="2">
    <source>
        <dbReference type="EMBL" id="TYK19151.1"/>
    </source>
</evidence>
<dbReference type="Proteomes" id="UP000321393">
    <property type="component" value="Unassembled WGS sequence"/>
</dbReference>